<feature type="region of interest" description="Disordered" evidence="1">
    <location>
        <begin position="1"/>
        <end position="70"/>
    </location>
</feature>
<proteinExistence type="predicted"/>
<reference evidence="2 3" key="1">
    <citation type="submission" date="2019-01" db="EMBL/GenBank/DDBJ databases">
        <title>Nuclear Genome Assembly of the Microalgal Biofuel strain Nannochloropsis salina CCMP1776.</title>
        <authorList>
            <person name="Hovde B."/>
        </authorList>
    </citation>
    <scope>NUCLEOTIDE SEQUENCE [LARGE SCALE GENOMIC DNA]</scope>
    <source>
        <strain evidence="2 3">CCMP1776</strain>
    </source>
</reference>
<feature type="compositionally biased region" description="Basic and acidic residues" evidence="1">
    <location>
        <begin position="234"/>
        <end position="246"/>
    </location>
</feature>
<protein>
    <submittedName>
        <fullName evidence="2">Uncharacterized protein</fullName>
    </submittedName>
</protein>
<feature type="compositionally biased region" description="Gly residues" evidence="1">
    <location>
        <begin position="444"/>
        <end position="454"/>
    </location>
</feature>
<feature type="compositionally biased region" description="Low complexity" evidence="1">
    <location>
        <begin position="1"/>
        <end position="30"/>
    </location>
</feature>
<comment type="caution">
    <text evidence="2">The sequence shown here is derived from an EMBL/GenBank/DDBJ whole genome shotgun (WGS) entry which is preliminary data.</text>
</comment>
<evidence type="ECO:0000313" key="2">
    <source>
        <dbReference type="EMBL" id="TFJ81561.1"/>
    </source>
</evidence>
<dbReference type="EMBL" id="SDOX01000122">
    <property type="protein sequence ID" value="TFJ81561.1"/>
    <property type="molecule type" value="Genomic_DNA"/>
</dbReference>
<dbReference type="AlphaFoldDB" id="A0A4D9CQU5"/>
<keyword evidence="3" id="KW-1185">Reference proteome</keyword>
<feature type="compositionally biased region" description="Pro residues" evidence="1">
    <location>
        <begin position="223"/>
        <end position="232"/>
    </location>
</feature>
<dbReference type="Proteomes" id="UP000355283">
    <property type="component" value="Unassembled WGS sequence"/>
</dbReference>
<organism evidence="2 3">
    <name type="scientific">Nannochloropsis salina CCMP1776</name>
    <dbReference type="NCBI Taxonomy" id="1027361"/>
    <lineage>
        <taxon>Eukaryota</taxon>
        <taxon>Sar</taxon>
        <taxon>Stramenopiles</taxon>
        <taxon>Ochrophyta</taxon>
        <taxon>Eustigmatophyceae</taxon>
        <taxon>Eustigmatales</taxon>
        <taxon>Monodopsidaceae</taxon>
        <taxon>Microchloropsis</taxon>
        <taxon>Microchloropsis salina</taxon>
    </lineage>
</organism>
<evidence type="ECO:0000313" key="3">
    <source>
        <dbReference type="Proteomes" id="UP000355283"/>
    </source>
</evidence>
<accession>A0A4D9CQU5</accession>
<evidence type="ECO:0000256" key="1">
    <source>
        <dbReference type="SAM" id="MobiDB-lite"/>
    </source>
</evidence>
<gene>
    <name evidence="2" type="ORF">NSK_006812</name>
</gene>
<sequence>MPSVPTPTLAAPSLTATHTSNGPSPSILIPSPLPASPGSKRHKVTHADPPPRPSPPSRLQRATPGTTSFSPRSPFMQLFLVVDGQYKLGLMLPRTATIKQLRDTALGCYQAWREDHLVTPASFPSPATKLSRPAPQARLRVTSLGTWRTSTPPSPPSSFPSSPPPCPALFSSLRHITPRTLQLGKAQYWRPLSRLSALVEEELTDTGIVMMRTDGRPLHANPSLPPSLPPSIPAEKEGGGDGKKGQEGGNATSEYPPLGDPGDRAHSLQGVKTAPLPPSPSLLELPEHRHLPPWRRYLLGAMTLVPTKVNRFKRQVEAAVQVLPEGGGGDSGLREGLREVLLKCGKSRVGMAKERLGRLLANGQEGRGQEGGREGRREGGAAEEVMRLESGKMEGAGSGSIGSGSSTESEGEGSSSEEDGGEGGREVSMAKKNGGARPEDEEGGGGGGGGGGRLTGEKEAEGADLARPWRVDAQKGRVARGRRGKEEGEEG</sequence>
<name>A0A4D9CQU5_9STRA</name>
<feature type="compositionally biased region" description="Acidic residues" evidence="1">
    <location>
        <begin position="409"/>
        <end position="421"/>
    </location>
</feature>
<feature type="compositionally biased region" description="Basic and acidic residues" evidence="1">
    <location>
        <begin position="367"/>
        <end position="392"/>
    </location>
</feature>
<feature type="region of interest" description="Disordered" evidence="1">
    <location>
        <begin position="360"/>
        <end position="491"/>
    </location>
</feature>
<feature type="region of interest" description="Disordered" evidence="1">
    <location>
        <begin position="213"/>
        <end position="284"/>
    </location>
</feature>